<reference evidence="4" key="1">
    <citation type="submission" date="2018-12" db="EMBL/GenBank/DDBJ databases">
        <title>Tengunoibacter tsumagoiensis gen. nov., sp. nov., Dictyobacter kobayashii sp. nov., D. alpinus sp. nov., and D. joshuensis sp. nov. and description of Dictyobacteraceae fam. nov. within the order Ktedonobacterales isolated from Tengu-no-mugimeshi.</title>
        <authorList>
            <person name="Wang C.M."/>
            <person name="Zheng Y."/>
            <person name="Sakai Y."/>
            <person name="Toyoda A."/>
            <person name="Minakuchi Y."/>
            <person name="Abe K."/>
            <person name="Yokota A."/>
            <person name="Yabe S."/>
        </authorList>
    </citation>
    <scope>NUCLEOTIDE SEQUENCE [LARGE SCALE GENOMIC DNA]</scope>
    <source>
        <strain evidence="4">Uno16</strain>
    </source>
</reference>
<accession>A0A402B2I0</accession>
<dbReference type="SUPFAM" id="SSF52540">
    <property type="entry name" value="P-loop containing nucleoside triphosphate hydrolases"/>
    <property type="match status" value="1"/>
</dbReference>
<dbReference type="InterPro" id="IPR003607">
    <property type="entry name" value="HD/PDEase_dom"/>
</dbReference>
<dbReference type="Pfam" id="PF01966">
    <property type="entry name" value="HD"/>
    <property type="match status" value="1"/>
</dbReference>
<dbReference type="InterPro" id="IPR027417">
    <property type="entry name" value="P-loop_NTPase"/>
</dbReference>
<dbReference type="AlphaFoldDB" id="A0A402B2I0"/>
<name>A0A402B2I0_9CHLR</name>
<evidence type="ECO:0000313" key="3">
    <source>
        <dbReference type="EMBL" id="GCE25538.1"/>
    </source>
</evidence>
<dbReference type="Gene3D" id="1.10.3090.10">
    <property type="entry name" value="cca-adding enzyme, domain 2"/>
    <property type="match status" value="1"/>
</dbReference>
<sequence>MSRIPYMLDNSTENGMITFPFCPRPEQQWFLDWEGLQRQFSWLQVMDGVPQYPAYHAEGDVLIHTHLVVEAMVALNEWRNLPEEERSLLFASALLHDVGKPACTKIESDGLITSRGHSRRGEFMARRMLWLGEELAQPVPFAQREYIARLVRWHGLPLQFLNRAQPEKAVIEASQSIRMDHLALLAEADVRGRICADQAELLERVELFRLLCQEQHCYTEPRAFPSEYSRFVYFHSEQGYPDYEAYDDTRFEVVLLAGLPGVGKDSWLQHKYADWPVISLDSIRRELGVTAEDNQGHVIQLARERAREYMRKNQSFVWNGTNVTRLLRRQLIDFFISYGARTHIVYLQAPYDVILKRNSERHASVPSSVISKLAGKLEVPDITEAHQVEWITT</sequence>
<dbReference type="Proteomes" id="UP000287171">
    <property type="component" value="Unassembled WGS sequence"/>
</dbReference>
<keyword evidence="4" id="KW-1185">Reference proteome</keyword>
<evidence type="ECO:0000259" key="2">
    <source>
        <dbReference type="Pfam" id="PF01966"/>
    </source>
</evidence>
<dbReference type="EMBL" id="BIFT01000001">
    <property type="protein sequence ID" value="GCE25538.1"/>
    <property type="molecule type" value="Genomic_DNA"/>
</dbReference>
<dbReference type="InterPro" id="IPR006674">
    <property type="entry name" value="HD_domain"/>
</dbReference>
<protein>
    <recommendedName>
        <fullName evidence="2">HD domain-containing protein</fullName>
    </recommendedName>
</protein>
<dbReference type="Gene3D" id="3.40.50.300">
    <property type="entry name" value="P-loop containing nucleotide triphosphate hydrolases"/>
    <property type="match status" value="1"/>
</dbReference>
<gene>
    <name evidence="3" type="ORF">KDA_10220</name>
</gene>
<comment type="caution">
    <text evidence="3">The sequence shown here is derived from an EMBL/GenBank/DDBJ whole genome shotgun (WGS) entry which is preliminary data.</text>
</comment>
<dbReference type="PANTHER" id="PTHR47545">
    <property type="entry name" value="MULTIFUNCTIONAL CCA PROTEIN"/>
    <property type="match status" value="1"/>
</dbReference>
<dbReference type="CDD" id="cd00077">
    <property type="entry name" value="HDc"/>
    <property type="match status" value="1"/>
</dbReference>
<dbReference type="Pfam" id="PF13671">
    <property type="entry name" value="AAA_33"/>
    <property type="match status" value="1"/>
</dbReference>
<dbReference type="PANTHER" id="PTHR47545:SF1">
    <property type="entry name" value="MULTIFUNCTIONAL CCA PROTEIN"/>
    <property type="match status" value="1"/>
</dbReference>
<organism evidence="3 4">
    <name type="scientific">Dictyobacter alpinus</name>
    <dbReference type="NCBI Taxonomy" id="2014873"/>
    <lineage>
        <taxon>Bacteria</taxon>
        <taxon>Bacillati</taxon>
        <taxon>Chloroflexota</taxon>
        <taxon>Ktedonobacteria</taxon>
        <taxon>Ktedonobacterales</taxon>
        <taxon>Dictyobacteraceae</taxon>
        <taxon>Dictyobacter</taxon>
    </lineage>
</organism>
<evidence type="ECO:0000313" key="4">
    <source>
        <dbReference type="Proteomes" id="UP000287171"/>
    </source>
</evidence>
<keyword evidence="1" id="KW-0547">Nucleotide-binding</keyword>
<proteinExistence type="predicted"/>
<dbReference type="RefSeq" id="WP_246039082.1">
    <property type="nucleotide sequence ID" value="NZ_BIFT01000001.1"/>
</dbReference>
<dbReference type="SUPFAM" id="SSF109604">
    <property type="entry name" value="HD-domain/PDEase-like"/>
    <property type="match status" value="1"/>
</dbReference>
<feature type="domain" description="HD" evidence="2">
    <location>
        <begin position="62"/>
        <end position="159"/>
    </location>
</feature>
<dbReference type="GO" id="GO:0000166">
    <property type="term" value="F:nucleotide binding"/>
    <property type="evidence" value="ECO:0007669"/>
    <property type="project" value="UniProtKB-KW"/>
</dbReference>
<dbReference type="InterPro" id="IPR050124">
    <property type="entry name" value="tRNA_CCA-adding_enzyme"/>
</dbReference>
<evidence type="ECO:0000256" key="1">
    <source>
        <dbReference type="ARBA" id="ARBA00022741"/>
    </source>
</evidence>